<name>A0A6J6E8A9_9ZZZZ</name>
<dbReference type="EMBL" id="CAEZTJ010000109">
    <property type="protein sequence ID" value="CAB4572066.1"/>
    <property type="molecule type" value="Genomic_DNA"/>
</dbReference>
<evidence type="ECO:0000313" key="1">
    <source>
        <dbReference type="EMBL" id="CAB4572066.1"/>
    </source>
</evidence>
<dbReference type="AlphaFoldDB" id="A0A6J6E8A9"/>
<sequence>MPEAFCGMLLVFAHLPAILFQCDLMRLTIDVAGEVLSRPAKFEERLFEVTAL</sequence>
<protein>
    <submittedName>
        <fullName evidence="1">Unannotated protein</fullName>
    </submittedName>
</protein>
<accession>A0A6J6E8A9</accession>
<reference evidence="1" key="1">
    <citation type="submission" date="2020-05" db="EMBL/GenBank/DDBJ databases">
        <authorList>
            <person name="Chiriac C."/>
            <person name="Salcher M."/>
            <person name="Ghai R."/>
            <person name="Kavagutti S V."/>
        </authorList>
    </citation>
    <scope>NUCLEOTIDE SEQUENCE</scope>
</reference>
<organism evidence="1">
    <name type="scientific">freshwater metagenome</name>
    <dbReference type="NCBI Taxonomy" id="449393"/>
    <lineage>
        <taxon>unclassified sequences</taxon>
        <taxon>metagenomes</taxon>
        <taxon>ecological metagenomes</taxon>
    </lineage>
</organism>
<gene>
    <name evidence="1" type="ORF">UFOPK1650_00757</name>
</gene>
<proteinExistence type="predicted"/>